<dbReference type="GO" id="GO:0008250">
    <property type="term" value="C:oligosaccharyltransferase complex"/>
    <property type="evidence" value="ECO:0007669"/>
    <property type="project" value="UniProtKB-UniRule"/>
</dbReference>
<evidence type="ECO:0000256" key="10">
    <source>
        <dbReference type="ARBA" id="ARBA00023136"/>
    </source>
</evidence>
<comment type="subcellular location">
    <subcellularLocation>
        <location evidence="2 11">Endoplasmic reticulum membrane</location>
        <topology evidence="2 11">Single-pass type I membrane protein</topology>
    </subcellularLocation>
</comment>
<evidence type="ECO:0000256" key="8">
    <source>
        <dbReference type="ARBA" id="ARBA00022824"/>
    </source>
</evidence>
<reference evidence="13 14" key="2">
    <citation type="submission" date="2018-11" db="EMBL/GenBank/DDBJ databases">
        <authorList>
            <consortium name="Pathogen Informatics"/>
        </authorList>
    </citation>
    <scope>NUCLEOTIDE SEQUENCE [LARGE SCALE GENOMIC DNA]</scope>
    <source>
        <strain evidence="13 14">Egypt</strain>
    </source>
</reference>
<dbReference type="EMBL" id="UZAN01051811">
    <property type="protein sequence ID" value="VDP89139.1"/>
    <property type="molecule type" value="Genomic_DNA"/>
</dbReference>
<keyword evidence="8 11" id="KW-0256">Endoplasmic reticulum</keyword>
<dbReference type="Proteomes" id="UP000272942">
    <property type="component" value="Unassembled WGS sequence"/>
</dbReference>
<keyword evidence="14" id="KW-1185">Reference proteome</keyword>
<proteinExistence type="inferred from homology"/>
<dbReference type="UniPathway" id="UPA00378"/>
<dbReference type="GO" id="GO:0018279">
    <property type="term" value="P:protein N-linked glycosylation via asparagine"/>
    <property type="evidence" value="ECO:0007669"/>
    <property type="project" value="TreeGrafter"/>
</dbReference>
<protein>
    <recommendedName>
        <fullName evidence="5 11">Dolichyl-diphosphooligosaccharide--protein glycosyltransferase subunit 1</fullName>
    </recommendedName>
</protein>
<evidence type="ECO:0000313" key="15">
    <source>
        <dbReference type="WBParaSite" id="ECPE_0001196801-mRNA-1"/>
    </source>
</evidence>
<keyword evidence="7 11" id="KW-0732">Signal</keyword>
<feature type="compositionally biased region" description="Polar residues" evidence="12">
    <location>
        <begin position="392"/>
        <end position="405"/>
    </location>
</feature>
<feature type="chain" id="PRO_5043073767" description="Dolichyl-diphosphooligosaccharide--protein glycosyltransferase subunit 1" evidence="11">
    <location>
        <begin position="20"/>
        <end position="430"/>
    </location>
</feature>
<organism evidence="15">
    <name type="scientific">Echinostoma caproni</name>
    <dbReference type="NCBI Taxonomy" id="27848"/>
    <lineage>
        <taxon>Eukaryota</taxon>
        <taxon>Metazoa</taxon>
        <taxon>Spiralia</taxon>
        <taxon>Lophotrochozoa</taxon>
        <taxon>Platyhelminthes</taxon>
        <taxon>Trematoda</taxon>
        <taxon>Digenea</taxon>
        <taxon>Plagiorchiida</taxon>
        <taxon>Echinostomata</taxon>
        <taxon>Echinostomatoidea</taxon>
        <taxon>Echinostomatidae</taxon>
        <taxon>Echinostoma</taxon>
    </lineage>
</organism>
<comment type="pathway">
    <text evidence="3 11">Protein modification; protein glycosylation.</text>
</comment>
<dbReference type="PANTHER" id="PTHR21049">
    <property type="entry name" value="RIBOPHORIN I"/>
    <property type="match status" value="1"/>
</dbReference>
<evidence type="ECO:0000256" key="7">
    <source>
        <dbReference type="ARBA" id="ARBA00022729"/>
    </source>
</evidence>
<evidence type="ECO:0000256" key="1">
    <source>
        <dbReference type="ARBA" id="ARBA00002791"/>
    </source>
</evidence>
<dbReference type="OrthoDB" id="310030at2759"/>
<evidence type="ECO:0000256" key="12">
    <source>
        <dbReference type="SAM" id="MobiDB-lite"/>
    </source>
</evidence>
<comment type="subunit">
    <text evidence="11">Component of the oligosaccharyltransferase (OST) complex.</text>
</comment>
<feature type="region of interest" description="Disordered" evidence="12">
    <location>
        <begin position="392"/>
        <end position="411"/>
    </location>
</feature>
<name>A0A183AY98_9TREM</name>
<keyword evidence="9" id="KW-1133">Transmembrane helix</keyword>
<evidence type="ECO:0000256" key="2">
    <source>
        <dbReference type="ARBA" id="ARBA00004115"/>
    </source>
</evidence>
<evidence type="ECO:0000256" key="4">
    <source>
        <dbReference type="ARBA" id="ARBA00008905"/>
    </source>
</evidence>
<sequence length="430" mass="48164">MLPNCWSFALLSIIGICSGLKNVKVARSVDLRYAVTRIEHSITINDGSADYHFVVHPSEAARLAFIGATVSYEGKSELKNSGHEFVVTTVLTAQLEPKPAEILQGENQYVKYTGNILFYSEYTTDEQVTNILLPGGEVLRYTDAPEPVSKSGSKITYGPYKDKPAHSYLPLHIHFENNRPFLTVKKMTRHIEVSHWGNVAVEETLEIVNAGAKLRGSFSRLDFDLGHGRKSAVVSFKTALPAAAKDIYYRDEIGNISSSAILGLLDAVEVRLQPRFPLLGGWKTQYTLGYNVPAHEFLYRTGSQFKLKMRFVDHVYDDQLIEDLTVKIVLPELATNIEFIPPYPVTENPREVLKTYLDTTGRTVLVFNARNLVSEHIKDFEVMITSAPFSQPYSESANDPSTTKTGKVHPQLAKRTSIIKHRSFGVTIKR</sequence>
<evidence type="ECO:0000256" key="11">
    <source>
        <dbReference type="RuleBase" id="RU361143"/>
    </source>
</evidence>
<evidence type="ECO:0000256" key="5">
    <source>
        <dbReference type="ARBA" id="ARBA00017611"/>
    </source>
</evidence>
<gene>
    <name evidence="13" type="ORF">ECPE_LOCUS11933</name>
</gene>
<reference evidence="15" key="1">
    <citation type="submission" date="2016-06" db="UniProtKB">
        <authorList>
            <consortium name="WormBaseParasite"/>
        </authorList>
    </citation>
    <scope>IDENTIFICATION</scope>
</reference>
<comment type="similarity">
    <text evidence="4 11">Belongs to the OST1 family.</text>
</comment>
<comment type="function">
    <text evidence="1 11">Subunit of the oligosaccharyl transferase (OST) complex that catalyzes the initial transfer of a defined glycan (Glc(3)Man(9)GlcNAc(2) in eukaryotes) from the lipid carrier dolichol-pyrophosphate to an asparagine residue within an Asn-X-Ser/Thr consensus motif in nascent polypeptide chains, the first step in protein N-glycosylation. N-glycosylation occurs cotranslationally and the complex associates with the Sec61 complex at the channel-forming translocon complex that mediates protein translocation across the endoplasmic reticulum (ER). All subunits are required for a maximal enzyme activity.</text>
</comment>
<evidence type="ECO:0000256" key="3">
    <source>
        <dbReference type="ARBA" id="ARBA00004922"/>
    </source>
</evidence>
<dbReference type="Pfam" id="PF04597">
    <property type="entry name" value="Ribophorin_I"/>
    <property type="match status" value="1"/>
</dbReference>
<accession>A0A183AY98</accession>
<dbReference type="PANTHER" id="PTHR21049:SF0">
    <property type="entry name" value="DOLICHYL-DIPHOSPHOOLIGOSACCHARIDE--PROTEIN GLYCOSYLTRANSFERASE SUBUNIT 1"/>
    <property type="match status" value="1"/>
</dbReference>
<evidence type="ECO:0000256" key="6">
    <source>
        <dbReference type="ARBA" id="ARBA00022692"/>
    </source>
</evidence>
<dbReference type="InterPro" id="IPR007676">
    <property type="entry name" value="Ribophorin_I"/>
</dbReference>
<keyword evidence="6" id="KW-0812">Transmembrane</keyword>
<evidence type="ECO:0000256" key="9">
    <source>
        <dbReference type="ARBA" id="ARBA00022989"/>
    </source>
</evidence>
<dbReference type="AlphaFoldDB" id="A0A183AY98"/>
<keyword evidence="10" id="KW-0472">Membrane</keyword>
<evidence type="ECO:0000313" key="13">
    <source>
        <dbReference type="EMBL" id="VDP89139.1"/>
    </source>
</evidence>
<evidence type="ECO:0000313" key="14">
    <source>
        <dbReference type="Proteomes" id="UP000272942"/>
    </source>
</evidence>
<feature type="signal peptide" evidence="11">
    <location>
        <begin position="1"/>
        <end position="19"/>
    </location>
</feature>
<dbReference type="WBParaSite" id="ECPE_0001196801-mRNA-1">
    <property type="protein sequence ID" value="ECPE_0001196801-mRNA-1"/>
    <property type="gene ID" value="ECPE_0001196801"/>
</dbReference>